<dbReference type="OrthoDB" id="9809203at2"/>
<evidence type="ECO:0000313" key="2">
    <source>
        <dbReference type="Proteomes" id="UP000636949"/>
    </source>
</evidence>
<gene>
    <name evidence="1" type="ORF">GCM10010995_23870</name>
</gene>
<organism evidence="1 2">
    <name type="scientific">Cysteiniphilum litorale</name>
    <dbReference type="NCBI Taxonomy" id="2056700"/>
    <lineage>
        <taxon>Bacteria</taxon>
        <taxon>Pseudomonadati</taxon>
        <taxon>Pseudomonadota</taxon>
        <taxon>Gammaproteobacteria</taxon>
        <taxon>Thiotrichales</taxon>
        <taxon>Fastidiosibacteraceae</taxon>
        <taxon>Cysteiniphilum</taxon>
    </lineage>
</organism>
<sequence length="323" mass="35462">MFFSYSDIVNACSVEALTREMSIAFSTNIKALSTTAEKTLIYNDHQQDEGFISMPVLDRLHELYINKVGSIFARNQGDTLPTIHAQVLAFCGRTGKPLAILDGKAVTNLKCAAISAYVTDMCAKSDAQILAVIGAGQQARQQIKAVLTVRDIQKIKLYNRSSEALHTFRQEILSDYPFIKVEVCSSIAKTIDHADIVGTATSSRVPIDLFRDLKPDIHINCMGGHSCSAREIPQEVLEHSFLIVEDRETAVVEAGALHQNATEVFELHLQDRSKLQSQQTIFSSTGYALLDAITVAKILKLTGKNENNAYGNKENISVSNSIA</sequence>
<dbReference type="AlphaFoldDB" id="A0A8J2Z6L6"/>
<dbReference type="InterPro" id="IPR023401">
    <property type="entry name" value="ODC_N"/>
</dbReference>
<proteinExistence type="predicted"/>
<dbReference type="Pfam" id="PF02423">
    <property type="entry name" value="OCD_Mu_crystall"/>
    <property type="match status" value="1"/>
</dbReference>
<evidence type="ECO:0000313" key="1">
    <source>
        <dbReference type="EMBL" id="GGG05584.1"/>
    </source>
</evidence>
<dbReference type="EMBL" id="BMJS01000037">
    <property type="protein sequence ID" value="GGG05584.1"/>
    <property type="molecule type" value="Genomic_DNA"/>
</dbReference>
<dbReference type="Proteomes" id="UP000636949">
    <property type="component" value="Unassembled WGS sequence"/>
</dbReference>
<dbReference type="InterPro" id="IPR036291">
    <property type="entry name" value="NAD(P)-bd_dom_sf"/>
</dbReference>
<dbReference type="SUPFAM" id="SSF51735">
    <property type="entry name" value="NAD(P)-binding Rossmann-fold domains"/>
    <property type="match status" value="1"/>
</dbReference>
<comment type="caution">
    <text evidence="1">The sequence shown here is derived from an EMBL/GenBank/DDBJ whole genome shotgun (WGS) entry which is preliminary data.</text>
</comment>
<protein>
    <submittedName>
        <fullName evidence="1">Ornithine cyclodeaminase</fullName>
    </submittedName>
</protein>
<dbReference type="InterPro" id="IPR003462">
    <property type="entry name" value="ODC_Mu_crystall"/>
</dbReference>
<dbReference type="GO" id="GO:0042562">
    <property type="term" value="F:hormone binding"/>
    <property type="evidence" value="ECO:0007669"/>
    <property type="project" value="TreeGrafter"/>
</dbReference>
<dbReference type="PANTHER" id="PTHR13812">
    <property type="entry name" value="KETIMINE REDUCTASE MU-CRYSTALLIN"/>
    <property type="match status" value="1"/>
</dbReference>
<name>A0A8J2Z6L6_9GAMM</name>
<reference evidence="1" key="2">
    <citation type="submission" date="2020-09" db="EMBL/GenBank/DDBJ databases">
        <authorList>
            <person name="Sun Q."/>
            <person name="Zhou Y."/>
        </authorList>
    </citation>
    <scope>NUCLEOTIDE SEQUENCE</scope>
    <source>
        <strain evidence="1">CGMCC 1.15758</strain>
    </source>
</reference>
<dbReference type="Gene3D" id="3.30.1780.10">
    <property type="entry name" value="ornithine cyclodeaminase, domain 1"/>
    <property type="match status" value="1"/>
</dbReference>
<reference evidence="1" key="1">
    <citation type="journal article" date="2014" name="Int. J. Syst. Evol. Microbiol.">
        <title>Complete genome sequence of Corynebacterium casei LMG S-19264T (=DSM 44701T), isolated from a smear-ripened cheese.</title>
        <authorList>
            <consortium name="US DOE Joint Genome Institute (JGI-PGF)"/>
            <person name="Walter F."/>
            <person name="Albersmeier A."/>
            <person name="Kalinowski J."/>
            <person name="Ruckert C."/>
        </authorList>
    </citation>
    <scope>NUCLEOTIDE SEQUENCE</scope>
    <source>
        <strain evidence="1">CGMCC 1.15758</strain>
    </source>
</reference>
<dbReference type="GO" id="GO:0005737">
    <property type="term" value="C:cytoplasm"/>
    <property type="evidence" value="ECO:0007669"/>
    <property type="project" value="TreeGrafter"/>
</dbReference>
<dbReference type="RefSeq" id="WP_117003726.1">
    <property type="nucleotide sequence ID" value="NZ_BMJS01000037.1"/>
</dbReference>
<accession>A0A8J2Z6L6</accession>
<dbReference type="PANTHER" id="PTHR13812:SF19">
    <property type="entry name" value="KETIMINE REDUCTASE MU-CRYSTALLIN"/>
    <property type="match status" value="1"/>
</dbReference>
<dbReference type="Gene3D" id="3.40.50.720">
    <property type="entry name" value="NAD(P)-binding Rossmann-like Domain"/>
    <property type="match status" value="1"/>
</dbReference>
<keyword evidence="2" id="KW-1185">Reference proteome</keyword>